<feature type="chain" id="PRO_5026898115" description="Lipoprotein" evidence="2">
    <location>
        <begin position="44"/>
        <end position="174"/>
    </location>
</feature>
<feature type="signal peptide" evidence="2">
    <location>
        <begin position="1"/>
        <end position="43"/>
    </location>
</feature>
<proteinExistence type="predicted"/>
<dbReference type="PANTHER" id="PTHR39335">
    <property type="entry name" value="BLL4220 PROTEIN"/>
    <property type="match status" value="1"/>
</dbReference>
<keyword evidence="2" id="KW-0732">Signal</keyword>
<evidence type="ECO:0000313" key="3">
    <source>
        <dbReference type="EMBL" id="CAA9217578.1"/>
    </source>
</evidence>
<accession>A0A6J4HBF2</accession>
<evidence type="ECO:0000256" key="2">
    <source>
        <dbReference type="SAM" id="SignalP"/>
    </source>
</evidence>
<protein>
    <recommendedName>
        <fullName evidence="4">Lipoprotein</fullName>
    </recommendedName>
</protein>
<dbReference type="Pfam" id="PF03640">
    <property type="entry name" value="Lipoprotein_15"/>
    <property type="match status" value="2"/>
</dbReference>
<dbReference type="InterPro" id="IPR005297">
    <property type="entry name" value="Lipoprotein_repeat"/>
</dbReference>
<name>A0A6J4HBF2_9ACTN</name>
<dbReference type="GO" id="GO:0043448">
    <property type="term" value="P:alkane catabolic process"/>
    <property type="evidence" value="ECO:0007669"/>
    <property type="project" value="TreeGrafter"/>
</dbReference>
<organism evidence="3">
    <name type="scientific">uncultured Blastococcus sp</name>
    <dbReference type="NCBI Taxonomy" id="217144"/>
    <lineage>
        <taxon>Bacteria</taxon>
        <taxon>Bacillati</taxon>
        <taxon>Actinomycetota</taxon>
        <taxon>Actinomycetes</taxon>
        <taxon>Geodermatophilales</taxon>
        <taxon>Geodermatophilaceae</taxon>
        <taxon>Blastococcus</taxon>
        <taxon>environmental samples</taxon>
    </lineage>
</organism>
<dbReference type="EMBL" id="CADCTI010000040">
    <property type="protein sequence ID" value="CAA9217578.1"/>
    <property type="molecule type" value="Genomic_DNA"/>
</dbReference>
<dbReference type="PANTHER" id="PTHR39335:SF1">
    <property type="entry name" value="BLL4220 PROTEIN"/>
    <property type="match status" value="1"/>
</dbReference>
<evidence type="ECO:0008006" key="4">
    <source>
        <dbReference type="Google" id="ProtNLM"/>
    </source>
</evidence>
<feature type="compositionally biased region" description="Low complexity" evidence="1">
    <location>
        <begin position="1"/>
        <end position="14"/>
    </location>
</feature>
<gene>
    <name evidence="3" type="ORF">AVDCRST_MAG57-420</name>
</gene>
<reference evidence="3" key="1">
    <citation type="submission" date="2020-02" db="EMBL/GenBank/DDBJ databases">
        <authorList>
            <person name="Meier V. D."/>
        </authorList>
    </citation>
    <scope>NUCLEOTIDE SEQUENCE</scope>
    <source>
        <strain evidence="3">AVDCRST_MAG57</strain>
    </source>
</reference>
<sequence>MTTTQPTSTPTSTPTRRRSRRSTRAVVLAVAVSAVAATGTVYATTSGNDIVDTGPTTVGVADTGAVGEILVDGQGRTLYLFAADEPDTVTCTGGCADKWPPLTMTGTTAPDLGGGVREELIGSAPDENGAQVVTYAGWPLYRYDSDDLGEASGHGVDENGGEWFAVTVTGERAK</sequence>
<feature type="region of interest" description="Disordered" evidence="1">
    <location>
        <begin position="1"/>
        <end position="23"/>
    </location>
</feature>
<dbReference type="AlphaFoldDB" id="A0A6J4HBF2"/>
<evidence type="ECO:0000256" key="1">
    <source>
        <dbReference type="SAM" id="MobiDB-lite"/>
    </source>
</evidence>